<protein>
    <submittedName>
        <fullName evidence="2">Uncharacterized protein</fullName>
    </submittedName>
</protein>
<dbReference type="EMBL" id="JANPWB010000016">
    <property type="protein sequence ID" value="KAJ1083511.1"/>
    <property type="molecule type" value="Genomic_DNA"/>
</dbReference>
<evidence type="ECO:0000313" key="3">
    <source>
        <dbReference type="Proteomes" id="UP001066276"/>
    </source>
</evidence>
<feature type="compositionally biased region" description="Basic and acidic residues" evidence="1">
    <location>
        <begin position="60"/>
        <end position="114"/>
    </location>
</feature>
<accession>A0AAV7KVI1</accession>
<evidence type="ECO:0000313" key="2">
    <source>
        <dbReference type="EMBL" id="KAJ1083511.1"/>
    </source>
</evidence>
<feature type="compositionally biased region" description="Acidic residues" evidence="1">
    <location>
        <begin position="129"/>
        <end position="141"/>
    </location>
</feature>
<evidence type="ECO:0000256" key="1">
    <source>
        <dbReference type="SAM" id="MobiDB-lite"/>
    </source>
</evidence>
<name>A0AAV7KVI1_PLEWA</name>
<feature type="compositionally biased region" description="Polar residues" evidence="1">
    <location>
        <begin position="41"/>
        <end position="51"/>
    </location>
</feature>
<reference evidence="2" key="1">
    <citation type="journal article" date="2022" name="bioRxiv">
        <title>Sequencing and chromosome-scale assembly of the giantPleurodeles waltlgenome.</title>
        <authorList>
            <person name="Brown T."/>
            <person name="Elewa A."/>
            <person name="Iarovenko S."/>
            <person name="Subramanian E."/>
            <person name="Araus A.J."/>
            <person name="Petzold A."/>
            <person name="Susuki M."/>
            <person name="Suzuki K.-i.T."/>
            <person name="Hayashi T."/>
            <person name="Toyoda A."/>
            <person name="Oliveira C."/>
            <person name="Osipova E."/>
            <person name="Leigh N.D."/>
            <person name="Simon A."/>
            <person name="Yun M.H."/>
        </authorList>
    </citation>
    <scope>NUCLEOTIDE SEQUENCE</scope>
    <source>
        <strain evidence="2">20211129_DDA</strain>
        <tissue evidence="2">Liver</tissue>
    </source>
</reference>
<sequence length="175" mass="20736">MDRFPSTQSMQLPEQKVKENRCQEGTDTKTTTVTKDFCLQEQKTGSDSPTNEFHWMYPRDQPEGRRNTEVKGQEKTERGEAKEERDHEGEKEQRESGYIKKQEQQRRGVSDRGCETPWPSNQMHRNQTEEADREDADWKEEVEDKTWMEEWWCPSLTDYALNPPQLRESCGSRSE</sequence>
<feature type="compositionally biased region" description="Basic and acidic residues" evidence="1">
    <location>
        <begin position="15"/>
        <end position="27"/>
    </location>
</feature>
<gene>
    <name evidence="2" type="ORF">NDU88_003670</name>
</gene>
<organism evidence="2 3">
    <name type="scientific">Pleurodeles waltl</name>
    <name type="common">Iberian ribbed newt</name>
    <dbReference type="NCBI Taxonomy" id="8319"/>
    <lineage>
        <taxon>Eukaryota</taxon>
        <taxon>Metazoa</taxon>
        <taxon>Chordata</taxon>
        <taxon>Craniata</taxon>
        <taxon>Vertebrata</taxon>
        <taxon>Euteleostomi</taxon>
        <taxon>Amphibia</taxon>
        <taxon>Batrachia</taxon>
        <taxon>Caudata</taxon>
        <taxon>Salamandroidea</taxon>
        <taxon>Salamandridae</taxon>
        <taxon>Pleurodelinae</taxon>
        <taxon>Pleurodeles</taxon>
    </lineage>
</organism>
<feature type="region of interest" description="Disordered" evidence="1">
    <location>
        <begin position="1"/>
        <end position="142"/>
    </location>
</feature>
<feature type="compositionally biased region" description="Polar residues" evidence="1">
    <location>
        <begin position="1"/>
        <end position="12"/>
    </location>
</feature>
<dbReference type="Proteomes" id="UP001066276">
    <property type="component" value="Chromosome 12"/>
</dbReference>
<dbReference type="AlphaFoldDB" id="A0AAV7KVI1"/>
<keyword evidence="3" id="KW-1185">Reference proteome</keyword>
<proteinExistence type="predicted"/>
<comment type="caution">
    <text evidence="2">The sequence shown here is derived from an EMBL/GenBank/DDBJ whole genome shotgun (WGS) entry which is preliminary data.</text>
</comment>